<accession>A0A4S4LSZ6</accession>
<dbReference type="EMBL" id="SGPL01000365">
    <property type="protein sequence ID" value="THH13310.1"/>
    <property type="molecule type" value="Genomic_DNA"/>
</dbReference>
<protein>
    <recommendedName>
        <fullName evidence="3">F-box domain-containing protein</fullName>
    </recommendedName>
</protein>
<reference evidence="1 2" key="1">
    <citation type="submission" date="2019-02" db="EMBL/GenBank/DDBJ databases">
        <title>Genome sequencing of the rare red list fungi Bondarzewia mesenterica.</title>
        <authorList>
            <person name="Buettner E."/>
            <person name="Kellner H."/>
        </authorList>
    </citation>
    <scope>NUCLEOTIDE SEQUENCE [LARGE SCALE GENOMIC DNA]</scope>
    <source>
        <strain evidence="1 2">DSM 108281</strain>
    </source>
</reference>
<gene>
    <name evidence="1" type="ORF">EW146_g6886</name>
</gene>
<evidence type="ECO:0000313" key="1">
    <source>
        <dbReference type="EMBL" id="THH13310.1"/>
    </source>
</evidence>
<proteinExistence type="predicted"/>
<keyword evidence="2" id="KW-1185">Reference proteome</keyword>
<evidence type="ECO:0008006" key="3">
    <source>
        <dbReference type="Google" id="ProtNLM"/>
    </source>
</evidence>
<dbReference type="Proteomes" id="UP000310158">
    <property type="component" value="Unassembled WGS sequence"/>
</dbReference>
<dbReference type="OrthoDB" id="2973896at2759"/>
<evidence type="ECO:0000313" key="2">
    <source>
        <dbReference type="Proteomes" id="UP000310158"/>
    </source>
</evidence>
<organism evidence="1 2">
    <name type="scientific">Bondarzewia mesenterica</name>
    <dbReference type="NCBI Taxonomy" id="1095465"/>
    <lineage>
        <taxon>Eukaryota</taxon>
        <taxon>Fungi</taxon>
        <taxon>Dikarya</taxon>
        <taxon>Basidiomycota</taxon>
        <taxon>Agaricomycotina</taxon>
        <taxon>Agaricomycetes</taxon>
        <taxon>Russulales</taxon>
        <taxon>Bondarzewiaceae</taxon>
        <taxon>Bondarzewia</taxon>
    </lineage>
</organism>
<sequence>MSSVFPPEILREIMRSATLVTEAFDTRMTSILHEHRGAVYASIYASLATKRTLSLVSRQFHALATEFLYEILVIRSYRHLFPLLKLLRECDADPTRGWWVRRIDLDLSVDEYEGQGWAWGRDTLFGLVPSCPNLEVLIASIVTPCGAHGRHFIPLSADAFAVPTNLLKCIIACCASLRRLEILGQMAVNADEAEMVVGCLPRLEAARFSSLCEPRTQSAVFDADSEGAPVDPSHSSFKALVKSFTSPSWPTPTMPNTSSPLHTLDCGEFIPGITNWTLSLPSLRLLNARLSRWTGPTQLPTLRLTIRSPTSPFITLTHLVHCGPPFNVWSLLDSLPLLQWLSLDFPRGVHRTTTAIPPGSTPHAHLAHLILLRESALQSDSHSPLHAFPRSVLQARKDALLPALASIQLAGLMDVINAGRIEYVWALQEDFRKEGIRVQIGSDPGYGEYERGATVWANYGGRG</sequence>
<comment type="caution">
    <text evidence="1">The sequence shown here is derived from an EMBL/GenBank/DDBJ whole genome shotgun (WGS) entry which is preliminary data.</text>
</comment>
<name>A0A4S4LSZ6_9AGAM</name>
<dbReference type="AlphaFoldDB" id="A0A4S4LSZ6"/>